<proteinExistence type="predicted"/>
<dbReference type="PANTHER" id="PTHR13696">
    <property type="entry name" value="P-LOOP CONTAINING NUCLEOSIDE TRIPHOSPHATE HYDROLASE"/>
    <property type="match status" value="1"/>
</dbReference>
<dbReference type="Gene3D" id="3.40.50.300">
    <property type="entry name" value="P-loop containing nucleotide triphosphate hydrolases"/>
    <property type="match status" value="1"/>
</dbReference>
<accession>A0A8S5SZ19</accession>
<dbReference type="InterPro" id="IPR027417">
    <property type="entry name" value="P-loop_NTPase"/>
</dbReference>
<evidence type="ECO:0000313" key="2">
    <source>
        <dbReference type="EMBL" id="DAF56198.1"/>
    </source>
</evidence>
<protein>
    <submittedName>
        <fullName evidence="2">ParA</fullName>
    </submittedName>
</protein>
<sequence length="267" mass="29969">MKIITFATLKGGSGKTMNTFNIAGVLAESHKVLLIDVDPQCNLSANCGIDTGDADLLTVRDIFGNFSEDQPTPEQVIFKSPITDLPNLDIIPSSILLFDTEMNMVNVTGRENFLKFYIEDYREYLEKNYDYILIDTNPSMSIININAFYVAHSIILTSDVSTNSISGAELFCALWNSKRKPLRKENNIAALILCNRDKRANLGKELIEYSSHAEFSKNLVLKTVVPSTVKLKNTEIEHQPVNLLYPKDEIKKVYDNIVSELKGRGIL</sequence>
<name>A0A8S5SZ19_9CAUD</name>
<dbReference type="InterPro" id="IPR050678">
    <property type="entry name" value="DNA_Partitioning_ATPase"/>
</dbReference>
<dbReference type="Pfam" id="PF13614">
    <property type="entry name" value="AAA_31"/>
    <property type="match status" value="1"/>
</dbReference>
<organism evidence="2">
    <name type="scientific">Podoviridae sp. ctxqo3</name>
    <dbReference type="NCBI Taxonomy" id="2827755"/>
    <lineage>
        <taxon>Viruses</taxon>
        <taxon>Duplodnaviria</taxon>
        <taxon>Heunggongvirae</taxon>
        <taxon>Uroviricota</taxon>
        <taxon>Caudoviricetes</taxon>
    </lineage>
</organism>
<feature type="domain" description="AAA" evidence="1">
    <location>
        <begin position="1"/>
        <end position="176"/>
    </location>
</feature>
<dbReference type="SUPFAM" id="SSF52540">
    <property type="entry name" value="P-loop containing nucleoside triphosphate hydrolases"/>
    <property type="match status" value="1"/>
</dbReference>
<dbReference type="EMBL" id="BK032710">
    <property type="protein sequence ID" value="DAF56198.1"/>
    <property type="molecule type" value="Genomic_DNA"/>
</dbReference>
<evidence type="ECO:0000259" key="1">
    <source>
        <dbReference type="Pfam" id="PF13614"/>
    </source>
</evidence>
<dbReference type="PANTHER" id="PTHR13696:SF99">
    <property type="entry name" value="COBYRINIC ACID AC-DIAMIDE SYNTHASE"/>
    <property type="match status" value="1"/>
</dbReference>
<dbReference type="InterPro" id="IPR025669">
    <property type="entry name" value="AAA_dom"/>
</dbReference>
<reference evidence="2" key="1">
    <citation type="journal article" date="2021" name="Proc. Natl. Acad. Sci. U.S.A.">
        <title>A Catalog of Tens of Thousands of Viruses from Human Metagenomes Reveals Hidden Associations with Chronic Diseases.</title>
        <authorList>
            <person name="Tisza M.J."/>
            <person name="Buck C.B."/>
        </authorList>
    </citation>
    <scope>NUCLEOTIDE SEQUENCE</scope>
    <source>
        <strain evidence="2">Ctxqo3</strain>
    </source>
</reference>
<dbReference type="CDD" id="cd02042">
    <property type="entry name" value="ParAB_family"/>
    <property type="match status" value="1"/>
</dbReference>